<sequence>METNPRSPSGANSSNPQPYPLREAEDGFYFTTDEGINYYLQLKFRDGYFDAASFSDDVAEFSIVPIGQKVGRKRDSRIMATIVEMFNAAFFDKPNLIVIYICSLENNQEILREYLFTKWFRQNSKGFVKIDFNRQEKRQYASVIFQENHPYRDEIIEIFTEINNK</sequence>
<name>A0A7K0EUR4_9BACT</name>
<accession>A0A7K0EUR4</accession>
<dbReference type="EMBL" id="WJXZ01000015">
    <property type="protein sequence ID" value="MRS65550.1"/>
    <property type="molecule type" value="Genomic_DNA"/>
</dbReference>
<proteinExistence type="predicted"/>
<comment type="caution">
    <text evidence="1">The sequence shown here is derived from an EMBL/GenBank/DDBJ whole genome shotgun (WGS) entry which is preliminary data.</text>
</comment>
<dbReference type="OrthoDB" id="959038at2"/>
<evidence type="ECO:0000313" key="2">
    <source>
        <dbReference type="Proteomes" id="UP000441754"/>
    </source>
</evidence>
<dbReference type="Pfam" id="PF19666">
    <property type="entry name" value="DUF6169"/>
    <property type="match status" value="1"/>
</dbReference>
<dbReference type="InterPro" id="IPR046167">
    <property type="entry name" value="DUF6169"/>
</dbReference>
<organism evidence="1 2">
    <name type="scientific">Larkinella terrae</name>
    <dbReference type="NCBI Taxonomy" id="2025311"/>
    <lineage>
        <taxon>Bacteria</taxon>
        <taxon>Pseudomonadati</taxon>
        <taxon>Bacteroidota</taxon>
        <taxon>Cytophagia</taxon>
        <taxon>Cytophagales</taxon>
        <taxon>Spirosomataceae</taxon>
        <taxon>Larkinella</taxon>
    </lineage>
</organism>
<gene>
    <name evidence="1" type="ORF">GJJ30_29940</name>
</gene>
<protein>
    <submittedName>
        <fullName evidence="1">Uncharacterized protein</fullName>
    </submittedName>
</protein>
<reference evidence="1 2" key="1">
    <citation type="journal article" date="2018" name="Antonie Van Leeuwenhoek">
        <title>Larkinella terrae sp. nov., isolated from soil on Jeju Island, South Korea.</title>
        <authorList>
            <person name="Ten L.N."/>
            <person name="Jeon J."/>
            <person name="Park S.J."/>
            <person name="Park S."/>
            <person name="Lee S.Y."/>
            <person name="Kim M.K."/>
            <person name="Jung H.Y."/>
        </authorList>
    </citation>
    <scope>NUCLEOTIDE SEQUENCE [LARGE SCALE GENOMIC DNA]</scope>
    <source>
        <strain evidence="1 2">KCTC 52001</strain>
    </source>
</reference>
<dbReference type="Proteomes" id="UP000441754">
    <property type="component" value="Unassembled WGS sequence"/>
</dbReference>
<keyword evidence="2" id="KW-1185">Reference proteome</keyword>
<dbReference type="AlphaFoldDB" id="A0A7K0EUR4"/>
<evidence type="ECO:0000313" key="1">
    <source>
        <dbReference type="EMBL" id="MRS65550.1"/>
    </source>
</evidence>
<dbReference type="RefSeq" id="WP_154178920.1">
    <property type="nucleotide sequence ID" value="NZ_WJXZ01000015.1"/>
</dbReference>